<dbReference type="AlphaFoldDB" id="A0A8H7N8F6"/>
<name>A0A8H7N8F6_BIOOC</name>
<accession>A0A8H7N8F6</accession>
<gene>
    <name evidence="5" type="ORF">IM811_015230</name>
</gene>
<comment type="subcellular location">
    <subcellularLocation>
        <location evidence="1">Cell envelope</location>
    </subcellularLocation>
</comment>
<evidence type="ECO:0000256" key="4">
    <source>
        <dbReference type="SAM" id="SignalP"/>
    </source>
</evidence>
<dbReference type="EMBL" id="JADCTT010000006">
    <property type="protein sequence ID" value="KAF9751010.1"/>
    <property type="molecule type" value="Genomic_DNA"/>
</dbReference>
<evidence type="ECO:0000313" key="5">
    <source>
        <dbReference type="EMBL" id="KAF9751010.1"/>
    </source>
</evidence>
<dbReference type="Pfam" id="PF06766">
    <property type="entry name" value="Hydrophobin_2"/>
    <property type="match status" value="1"/>
</dbReference>
<keyword evidence="4" id="KW-0732">Signal</keyword>
<feature type="signal peptide" evidence="4">
    <location>
        <begin position="1"/>
        <end position="17"/>
    </location>
</feature>
<evidence type="ECO:0000256" key="3">
    <source>
        <dbReference type="ARBA" id="ARBA00023157"/>
    </source>
</evidence>
<keyword evidence="3" id="KW-1015">Disulfide bond</keyword>
<organism evidence="5 6">
    <name type="scientific">Bionectria ochroleuca</name>
    <name type="common">Gliocladium roseum</name>
    <dbReference type="NCBI Taxonomy" id="29856"/>
    <lineage>
        <taxon>Eukaryota</taxon>
        <taxon>Fungi</taxon>
        <taxon>Dikarya</taxon>
        <taxon>Ascomycota</taxon>
        <taxon>Pezizomycotina</taxon>
        <taxon>Sordariomycetes</taxon>
        <taxon>Hypocreomycetidae</taxon>
        <taxon>Hypocreales</taxon>
        <taxon>Bionectriaceae</taxon>
        <taxon>Clonostachys</taxon>
    </lineage>
</organism>
<dbReference type="CDD" id="cd23508">
    <property type="entry name" value="hydrophobin_II"/>
    <property type="match status" value="1"/>
</dbReference>
<comment type="caution">
    <text evidence="5">The sequence shown here is derived from an EMBL/GenBank/DDBJ whole genome shotgun (WGS) entry which is preliminary data.</text>
</comment>
<dbReference type="GO" id="GO:0005576">
    <property type="term" value="C:extracellular region"/>
    <property type="evidence" value="ECO:0007669"/>
    <property type="project" value="InterPro"/>
</dbReference>
<feature type="chain" id="PRO_5034857122" description="Hydrophobin" evidence="4">
    <location>
        <begin position="18"/>
        <end position="109"/>
    </location>
</feature>
<evidence type="ECO:0000256" key="2">
    <source>
        <dbReference type="ARBA" id="ARBA00009576"/>
    </source>
</evidence>
<evidence type="ECO:0008006" key="7">
    <source>
        <dbReference type="Google" id="ProtNLM"/>
    </source>
</evidence>
<dbReference type="Gene3D" id="3.20.120.10">
    <property type="entry name" value="Hydrophobin"/>
    <property type="match status" value="1"/>
</dbReference>
<evidence type="ECO:0000313" key="6">
    <source>
        <dbReference type="Proteomes" id="UP000616885"/>
    </source>
</evidence>
<protein>
    <recommendedName>
        <fullName evidence="7">Hydrophobin</fullName>
    </recommendedName>
</protein>
<dbReference type="SUPFAM" id="SSF101751">
    <property type="entry name" value="Hydrophobin II, HfbII"/>
    <property type="match status" value="1"/>
</dbReference>
<reference evidence="5" key="1">
    <citation type="submission" date="2020-10" db="EMBL/GenBank/DDBJ databases">
        <title>High-Quality Genome Resource of Clonostachys rosea strain S41 by Oxford Nanopore Long-Read Sequencing.</title>
        <authorList>
            <person name="Wang H."/>
        </authorList>
    </citation>
    <scope>NUCLEOTIDE SEQUENCE</scope>
    <source>
        <strain evidence="5">S41</strain>
    </source>
</reference>
<dbReference type="InterPro" id="IPR036686">
    <property type="entry name" value="Class_II_Hydrophobin_sf"/>
</dbReference>
<proteinExistence type="inferred from homology"/>
<sequence>MKHLVVALLSAVTIVTAKDYEACPHSGKLLCCNSGLLNLAYLRCFRPDSIPNSAKDLERICGYEHADPRCCSVKVISIGALCQDAEGFHNGHLHVRESDEDNSSSPELS</sequence>
<comment type="similarity">
    <text evidence="2">Belongs to the cerato-ulmin hydrophobin family.</text>
</comment>
<dbReference type="Proteomes" id="UP000616885">
    <property type="component" value="Unassembled WGS sequence"/>
</dbReference>
<dbReference type="InterPro" id="IPR010636">
    <property type="entry name" value="Class_II_hydrophobin"/>
</dbReference>
<evidence type="ECO:0000256" key="1">
    <source>
        <dbReference type="ARBA" id="ARBA00004196"/>
    </source>
</evidence>